<reference evidence="1 2" key="1">
    <citation type="journal article" date="2013" name="Nat. Commun.">
        <title>Genome analysis reveals insights into physiology and longevity of the Brandt's bat Myotis brandtii.</title>
        <authorList>
            <person name="Seim I."/>
            <person name="Fang X."/>
            <person name="Xiong Z."/>
            <person name="Lobanov A.V."/>
            <person name="Huang Z."/>
            <person name="Ma S."/>
            <person name="Feng Y."/>
            <person name="Turanov A.A."/>
            <person name="Zhu Y."/>
            <person name="Lenz T.L."/>
            <person name="Gerashchenko M.V."/>
            <person name="Fan D."/>
            <person name="Hee Yim S."/>
            <person name="Yao X."/>
            <person name="Jordan D."/>
            <person name="Xiong Y."/>
            <person name="Ma Y."/>
            <person name="Lyapunov A.N."/>
            <person name="Chen G."/>
            <person name="Kulakova O.I."/>
            <person name="Sun Y."/>
            <person name="Lee S.G."/>
            <person name="Bronson R.T."/>
            <person name="Moskalev A.A."/>
            <person name="Sunyaev S.R."/>
            <person name="Zhang G."/>
            <person name="Krogh A."/>
            <person name="Wang J."/>
            <person name="Gladyshev V.N."/>
        </authorList>
    </citation>
    <scope>NUCLEOTIDE SEQUENCE [LARGE SCALE GENOMIC DNA]</scope>
</reference>
<protein>
    <submittedName>
        <fullName evidence="1">Uncharacterized protein</fullName>
    </submittedName>
</protein>
<gene>
    <name evidence="1" type="ORF">D623_10010522</name>
</gene>
<dbReference type="Proteomes" id="UP000052978">
    <property type="component" value="Unassembled WGS sequence"/>
</dbReference>
<proteinExistence type="predicted"/>
<evidence type="ECO:0000313" key="2">
    <source>
        <dbReference type="Proteomes" id="UP000052978"/>
    </source>
</evidence>
<accession>S7NGV6</accession>
<dbReference type="AlphaFoldDB" id="S7NGV6"/>
<dbReference type="EMBL" id="KE164173">
    <property type="protein sequence ID" value="EPQ15750.1"/>
    <property type="molecule type" value="Genomic_DNA"/>
</dbReference>
<sequence length="123" mass="13180">MGVDSGGAALWNLRVESGHVGSAHPSLLGARIPPGKAPEETAIAVAVPGCQTERTRVPLPGSRRAPSSAFRQLLGWKSSRNVCRETWRANESVHFAYAPPSRSMANLSTCLSRQLSGSWKKQS</sequence>
<evidence type="ECO:0000313" key="1">
    <source>
        <dbReference type="EMBL" id="EPQ15750.1"/>
    </source>
</evidence>
<name>S7NGV6_MYOBR</name>
<keyword evidence="2" id="KW-1185">Reference proteome</keyword>
<organism evidence="1 2">
    <name type="scientific">Myotis brandtii</name>
    <name type="common">Brandt's bat</name>
    <dbReference type="NCBI Taxonomy" id="109478"/>
    <lineage>
        <taxon>Eukaryota</taxon>
        <taxon>Metazoa</taxon>
        <taxon>Chordata</taxon>
        <taxon>Craniata</taxon>
        <taxon>Vertebrata</taxon>
        <taxon>Euteleostomi</taxon>
        <taxon>Mammalia</taxon>
        <taxon>Eutheria</taxon>
        <taxon>Laurasiatheria</taxon>
        <taxon>Chiroptera</taxon>
        <taxon>Yangochiroptera</taxon>
        <taxon>Vespertilionidae</taxon>
        <taxon>Myotis</taxon>
    </lineage>
</organism>